<protein>
    <submittedName>
        <fullName evidence="5">AMP-dependent synthetase</fullName>
    </submittedName>
</protein>
<dbReference type="EMBL" id="RPFW01000001">
    <property type="protein sequence ID" value="TVZ06397.1"/>
    <property type="molecule type" value="Genomic_DNA"/>
</dbReference>
<dbReference type="InterPro" id="IPR045851">
    <property type="entry name" value="AMP-bd_C_sf"/>
</dbReference>
<accession>A0A6P2C5W8</accession>
<keyword evidence="2" id="KW-0436">Ligase</keyword>
<name>A0A6P2C5W8_9ACTN</name>
<dbReference type="Proteomes" id="UP000460272">
    <property type="component" value="Unassembled WGS sequence"/>
</dbReference>
<dbReference type="InterPro" id="IPR025110">
    <property type="entry name" value="AMP-bd_C"/>
</dbReference>
<comment type="caution">
    <text evidence="5">The sequence shown here is derived from an EMBL/GenBank/DDBJ whole genome shotgun (WGS) entry which is preliminary data.</text>
</comment>
<dbReference type="InterPro" id="IPR042099">
    <property type="entry name" value="ANL_N_sf"/>
</dbReference>
<gene>
    <name evidence="5" type="ORF">EAS64_02955</name>
</gene>
<dbReference type="Pfam" id="PF00501">
    <property type="entry name" value="AMP-binding"/>
    <property type="match status" value="1"/>
</dbReference>
<proteinExistence type="inferred from homology"/>
<keyword evidence="6" id="KW-1185">Reference proteome</keyword>
<evidence type="ECO:0000259" key="3">
    <source>
        <dbReference type="Pfam" id="PF00501"/>
    </source>
</evidence>
<dbReference type="AlphaFoldDB" id="A0A6P2C5W8"/>
<dbReference type="InterPro" id="IPR000873">
    <property type="entry name" value="AMP-dep_synth/lig_dom"/>
</dbReference>
<dbReference type="Gene3D" id="3.40.50.12780">
    <property type="entry name" value="N-terminal domain of ligase-like"/>
    <property type="match status" value="1"/>
</dbReference>
<feature type="domain" description="AMP-dependent synthetase/ligase" evidence="3">
    <location>
        <begin position="13"/>
        <end position="360"/>
    </location>
</feature>
<dbReference type="Gene3D" id="3.30.300.30">
    <property type="match status" value="1"/>
</dbReference>
<dbReference type="OrthoDB" id="9803968at2"/>
<organism evidence="5 6">
    <name type="scientific">Trebonia kvetii</name>
    <dbReference type="NCBI Taxonomy" id="2480626"/>
    <lineage>
        <taxon>Bacteria</taxon>
        <taxon>Bacillati</taxon>
        <taxon>Actinomycetota</taxon>
        <taxon>Actinomycetes</taxon>
        <taxon>Streptosporangiales</taxon>
        <taxon>Treboniaceae</taxon>
        <taxon>Trebonia</taxon>
    </lineage>
</organism>
<dbReference type="RefSeq" id="WP_145851152.1">
    <property type="nucleotide sequence ID" value="NZ_RPFW01000001.1"/>
</dbReference>
<reference evidence="5 6" key="1">
    <citation type="submission" date="2018-11" db="EMBL/GenBank/DDBJ databases">
        <title>Trebonia kvetii gen.nov., sp.nov., a novel acidophilic actinobacterium, and proposal of the new actinobacterial family Treboniaceae fam. nov.</title>
        <authorList>
            <person name="Rapoport D."/>
            <person name="Sagova-Mareckova M."/>
            <person name="Sedlacek I."/>
            <person name="Provaznik J."/>
            <person name="Kralova S."/>
            <person name="Pavlinic D."/>
            <person name="Benes V."/>
            <person name="Kopecky J."/>
        </authorList>
    </citation>
    <scope>NUCLEOTIDE SEQUENCE [LARGE SCALE GENOMIC DNA]</scope>
    <source>
        <strain evidence="5 6">15Tr583</strain>
    </source>
</reference>
<dbReference type="SUPFAM" id="SSF56801">
    <property type="entry name" value="Acetyl-CoA synthetase-like"/>
    <property type="match status" value="1"/>
</dbReference>
<dbReference type="PROSITE" id="PS00455">
    <property type="entry name" value="AMP_BINDING"/>
    <property type="match status" value="1"/>
</dbReference>
<evidence type="ECO:0000313" key="5">
    <source>
        <dbReference type="EMBL" id="TVZ06397.1"/>
    </source>
</evidence>
<evidence type="ECO:0000259" key="4">
    <source>
        <dbReference type="Pfam" id="PF13193"/>
    </source>
</evidence>
<dbReference type="GO" id="GO:0031956">
    <property type="term" value="F:medium-chain fatty acid-CoA ligase activity"/>
    <property type="evidence" value="ECO:0007669"/>
    <property type="project" value="TreeGrafter"/>
</dbReference>
<dbReference type="PANTHER" id="PTHR43201">
    <property type="entry name" value="ACYL-COA SYNTHETASE"/>
    <property type="match status" value="1"/>
</dbReference>
<evidence type="ECO:0000313" key="6">
    <source>
        <dbReference type="Proteomes" id="UP000460272"/>
    </source>
</evidence>
<comment type="similarity">
    <text evidence="1">Belongs to the ATP-dependent AMP-binding enzyme family.</text>
</comment>
<dbReference type="Pfam" id="PF13193">
    <property type="entry name" value="AMP-binding_C"/>
    <property type="match status" value="1"/>
</dbReference>
<dbReference type="InterPro" id="IPR020845">
    <property type="entry name" value="AMP-binding_CS"/>
</dbReference>
<evidence type="ECO:0000256" key="2">
    <source>
        <dbReference type="ARBA" id="ARBA00022598"/>
    </source>
</evidence>
<dbReference type="PANTHER" id="PTHR43201:SF5">
    <property type="entry name" value="MEDIUM-CHAIN ACYL-COA LIGASE ACSF2, MITOCHONDRIAL"/>
    <property type="match status" value="1"/>
</dbReference>
<dbReference type="GO" id="GO:0006631">
    <property type="term" value="P:fatty acid metabolic process"/>
    <property type="evidence" value="ECO:0007669"/>
    <property type="project" value="TreeGrafter"/>
</dbReference>
<feature type="domain" description="AMP-binding enzyme C-terminal" evidence="4">
    <location>
        <begin position="410"/>
        <end position="483"/>
    </location>
</feature>
<evidence type="ECO:0000256" key="1">
    <source>
        <dbReference type="ARBA" id="ARBA00006432"/>
    </source>
</evidence>
<sequence>MTVGSAGSLRRLVTRSDGHPALVVPESGAVLSYAGLQRALDRAAGRLAAIGVREGDRVALAAANGPALIVAFLAVVASDAVAAPLNPTLGEAELTAELGDLRVSRLLHDGVASAVAAADRSDVPASVIGMAEGLLHIDGEAGSALETAGSPDALGLLLHTSGTTSKPKTVPIRQRNLVASTAAVADTYALSGDDVTACVMPLFHVHGLVATVLATLSTGGTVLLPRFRPSTFWDDAARHGVTWYTAVPTIHARLLTGTEVGGPLEHRIRFVRSCSAPLPTALWRRYEETIGVPLVEAYGMTEAAHQMASNPLPPRERRPGTVGLGTGTEVVALDDDWRPVPPGDEGEIAVRGPSVVDEYLDNPAATFAAFRNGWFRTGDVGRLSADGYLSLVGRVKELINRAGEKISPYEVEDVLLTHPSVAEAAAYPVPDEKYGEQVGVVIVLRGDATPRELTLYCAERLAAFKRPVRVTILDSIPKGPTGKIQRRNLAGLVGGGS</sequence>